<keyword evidence="14 32" id="KW-1133">Transmembrane helix</keyword>
<evidence type="ECO:0000256" key="6">
    <source>
        <dbReference type="ARBA" id="ARBA00001349"/>
    </source>
</evidence>
<evidence type="ECO:0000256" key="28">
    <source>
        <dbReference type="ARBA" id="ARBA00049549"/>
    </source>
</evidence>
<dbReference type="EMBL" id="HACG01016194">
    <property type="protein sequence ID" value="CEK63059.1"/>
    <property type="molecule type" value="Transcribed_RNA"/>
</dbReference>
<evidence type="ECO:0000256" key="19">
    <source>
        <dbReference type="ARBA" id="ARBA00047609"/>
    </source>
</evidence>
<feature type="active site" evidence="30">
    <location>
        <position position="552"/>
    </location>
</feature>
<evidence type="ECO:0000256" key="9">
    <source>
        <dbReference type="ARBA" id="ARBA00005175"/>
    </source>
</evidence>
<evidence type="ECO:0000256" key="2">
    <source>
        <dbReference type="ARBA" id="ARBA00000633"/>
    </source>
</evidence>
<feature type="transmembrane region" description="Helical" evidence="32">
    <location>
        <begin position="538"/>
        <end position="556"/>
    </location>
</feature>
<feature type="transmembrane region" description="Helical" evidence="32">
    <location>
        <begin position="292"/>
        <end position="312"/>
    </location>
</feature>
<protein>
    <recommendedName>
        <fullName evidence="29">O-acyltransferase</fullName>
    </recommendedName>
</protein>
<evidence type="ECO:0000256" key="24">
    <source>
        <dbReference type="ARBA" id="ARBA00048634"/>
    </source>
</evidence>
<name>A0A0B6Z381_9EUPU</name>
<comment type="catalytic activity">
    <reaction evidence="19">
        <text>1-O-(9Z-octadecyl)-3-(9Z-octadecenoyl)-glycerol + (9Z)-octadecenoyl-CoA = 1-O-(9Z-octadecenyl)-2,3-di-(9Z-octadecenoyl)glycerol + CoA</text>
        <dbReference type="Rhea" id="RHEA:55344"/>
        <dbReference type="ChEBI" id="CHEBI:57287"/>
        <dbReference type="ChEBI" id="CHEBI:57387"/>
        <dbReference type="ChEBI" id="CHEBI:138735"/>
        <dbReference type="ChEBI" id="CHEBI:197429"/>
    </reaction>
    <physiologicalReaction direction="left-to-right" evidence="19">
        <dbReference type="Rhea" id="RHEA:55345"/>
    </physiologicalReaction>
</comment>
<evidence type="ECO:0000256" key="15">
    <source>
        <dbReference type="ARBA" id="ARBA00023136"/>
    </source>
</evidence>
<dbReference type="GO" id="GO:0004144">
    <property type="term" value="F:diacylglycerol O-acyltransferase activity"/>
    <property type="evidence" value="ECO:0007669"/>
    <property type="project" value="UniProtKB-EC"/>
</dbReference>
<comment type="catalytic activity">
    <reaction evidence="5">
        <text>2-(9Z-octadecenoyl)-glycerol + hexadecanoyl-CoA = 1-hexadecanoyl-2-(9Z-octadecenoyl)-sn-glycerol + CoA</text>
        <dbReference type="Rhea" id="RHEA:38071"/>
        <dbReference type="ChEBI" id="CHEBI:57287"/>
        <dbReference type="ChEBI" id="CHEBI:57379"/>
        <dbReference type="ChEBI" id="CHEBI:73990"/>
        <dbReference type="ChEBI" id="CHEBI:75466"/>
    </reaction>
    <physiologicalReaction direction="left-to-right" evidence="5">
        <dbReference type="Rhea" id="RHEA:38072"/>
    </physiologicalReaction>
</comment>
<evidence type="ECO:0000256" key="17">
    <source>
        <dbReference type="ARBA" id="ARBA00023610"/>
    </source>
</evidence>
<evidence type="ECO:0000256" key="21">
    <source>
        <dbReference type="ARBA" id="ARBA00048096"/>
    </source>
</evidence>
<comment type="catalytic activity">
    <reaction evidence="20">
        <text>1-O-(9Z-octadecenyl)-glycerol + (9Z)-octadecenoyl-CoA = 1-O-(9Z-octadecyl)-3-(9Z-octadecenoyl)-glycerol + CoA</text>
        <dbReference type="Rhea" id="RHEA:55340"/>
        <dbReference type="ChEBI" id="CHEBI:34116"/>
        <dbReference type="ChEBI" id="CHEBI:57287"/>
        <dbReference type="ChEBI" id="CHEBI:57387"/>
        <dbReference type="ChEBI" id="CHEBI:197429"/>
    </reaction>
    <physiologicalReaction direction="left-to-right" evidence="20">
        <dbReference type="Rhea" id="RHEA:55341"/>
    </physiologicalReaction>
</comment>
<comment type="catalytic activity">
    <reaction evidence="7">
        <text>all-trans-retinol + hexadecanoyl-CoA = all-trans-retinyl hexadecanoate + CoA</text>
        <dbReference type="Rhea" id="RHEA:38175"/>
        <dbReference type="ChEBI" id="CHEBI:17336"/>
        <dbReference type="ChEBI" id="CHEBI:17616"/>
        <dbReference type="ChEBI" id="CHEBI:57287"/>
        <dbReference type="ChEBI" id="CHEBI:57379"/>
    </reaction>
    <physiologicalReaction direction="left-to-right" evidence="7">
        <dbReference type="Rhea" id="RHEA:38176"/>
    </physiologicalReaction>
</comment>
<comment type="catalytic activity">
    <reaction evidence="23">
        <text>1-octadecanoyl-2-(5Z,8Z,11Z,14Z-eicosatetraenoyl)-sn-glycerol + (9Z)-octadecenoyl-CoA = 1-octadecanoyl-2-(5Z,8Z,11Z,14Z)-eicosatetraenoyl-3-(9Z)-octadecenoyl-sn-glycerol + CoA</text>
        <dbReference type="Rhea" id="RHEA:38307"/>
        <dbReference type="ChEBI" id="CHEBI:57287"/>
        <dbReference type="ChEBI" id="CHEBI:57387"/>
        <dbReference type="ChEBI" id="CHEBI:75728"/>
        <dbReference type="ChEBI" id="CHEBI:75729"/>
    </reaction>
    <physiologicalReaction direction="left-to-right" evidence="23">
        <dbReference type="Rhea" id="RHEA:38308"/>
    </physiologicalReaction>
</comment>
<comment type="catalytic activity">
    <reaction evidence="22">
        <text>2-(9Z-octadecenoyl)-glycerol + (9Z)-octadecenoyl-CoA = 1,2-di-(9Z-octadecenoyl)-sn-glycerol + CoA</text>
        <dbReference type="Rhea" id="RHEA:37911"/>
        <dbReference type="ChEBI" id="CHEBI:52333"/>
        <dbReference type="ChEBI" id="CHEBI:57287"/>
        <dbReference type="ChEBI" id="CHEBI:57387"/>
        <dbReference type="ChEBI" id="CHEBI:73990"/>
    </reaction>
    <physiologicalReaction direction="left-to-right" evidence="22">
        <dbReference type="Rhea" id="RHEA:37912"/>
    </physiologicalReaction>
</comment>
<comment type="pathway">
    <text evidence="9">Lipid metabolism; glycerolipid metabolism.</text>
</comment>
<evidence type="ECO:0000256" key="22">
    <source>
        <dbReference type="ARBA" id="ARBA00048135"/>
    </source>
</evidence>
<dbReference type="GO" id="GO:0019432">
    <property type="term" value="P:triglyceride biosynthetic process"/>
    <property type="evidence" value="ECO:0007669"/>
    <property type="project" value="InterPro"/>
</dbReference>
<dbReference type="PANTHER" id="PTHR10408">
    <property type="entry name" value="STEROL O-ACYLTRANSFERASE"/>
    <property type="match status" value="1"/>
</dbReference>
<dbReference type="InterPro" id="IPR014371">
    <property type="entry name" value="Oat_ACAT_DAG_ARE"/>
</dbReference>
<evidence type="ECO:0000256" key="31">
    <source>
        <dbReference type="SAM" id="MobiDB-lite"/>
    </source>
</evidence>
<evidence type="ECO:0000256" key="12">
    <source>
        <dbReference type="ARBA" id="ARBA00022692"/>
    </source>
</evidence>
<dbReference type="InterPro" id="IPR027251">
    <property type="entry name" value="Diacylglycerol_acylTrfase1"/>
</dbReference>
<dbReference type="GO" id="GO:0050252">
    <property type="term" value="F:retinol O-fatty-acyltransferase activity"/>
    <property type="evidence" value="ECO:0007669"/>
    <property type="project" value="UniProtKB-EC"/>
</dbReference>
<dbReference type="PIRSF" id="PIRSF000439">
    <property type="entry name" value="Oat_ACAT_DAG_ARE"/>
    <property type="match status" value="1"/>
</dbReference>
<comment type="catalytic activity">
    <reaction evidence="28">
        <text>1,3-di-(9Z-octadecenoyl)-glycerol + (9Z)-octadecenoyl-CoA = 1,2,3-tri-(9Z-octadecenoyl)-glycerol + CoA</text>
        <dbReference type="Rhea" id="RHEA:38435"/>
        <dbReference type="ChEBI" id="CHEBI:53753"/>
        <dbReference type="ChEBI" id="CHEBI:57287"/>
        <dbReference type="ChEBI" id="CHEBI:57387"/>
        <dbReference type="ChEBI" id="CHEBI:75735"/>
    </reaction>
    <physiologicalReaction direction="left-to-right" evidence="28">
        <dbReference type="Rhea" id="RHEA:38436"/>
    </physiologicalReaction>
</comment>
<comment type="catalytic activity">
    <reaction evidence="27">
        <text>1-(9Z-octadecenoyl)-glycerol + (9Z)-octadecenoyl-CoA = 1,2-di-(9Z-octadecenoyl)-glycerol + CoA</text>
        <dbReference type="Rhea" id="RHEA:37915"/>
        <dbReference type="ChEBI" id="CHEBI:52323"/>
        <dbReference type="ChEBI" id="CHEBI:57287"/>
        <dbReference type="ChEBI" id="CHEBI:57387"/>
        <dbReference type="ChEBI" id="CHEBI:75342"/>
    </reaction>
    <physiologicalReaction direction="left-to-right" evidence="27">
        <dbReference type="Rhea" id="RHEA:37916"/>
    </physiologicalReaction>
</comment>
<evidence type="ECO:0000256" key="16">
    <source>
        <dbReference type="ARBA" id="ARBA00023315"/>
    </source>
</evidence>
<feature type="region of interest" description="Disordered" evidence="31">
    <location>
        <begin position="83"/>
        <end position="111"/>
    </location>
</feature>
<evidence type="ECO:0000256" key="13">
    <source>
        <dbReference type="ARBA" id="ARBA00022824"/>
    </source>
</evidence>
<comment type="catalytic activity">
    <reaction evidence="18">
        <text>1,2-di-(9Z-octadecenoyl)-sn-glycerol + (9Z)-octadecenoyl-CoA = 1,2,3-tri-(9Z-octadecenoyl)-glycerol + CoA</text>
        <dbReference type="Rhea" id="RHEA:38219"/>
        <dbReference type="ChEBI" id="CHEBI:52333"/>
        <dbReference type="ChEBI" id="CHEBI:53753"/>
        <dbReference type="ChEBI" id="CHEBI:57287"/>
        <dbReference type="ChEBI" id="CHEBI:57387"/>
    </reaction>
    <physiologicalReaction direction="left-to-right" evidence="18">
        <dbReference type="Rhea" id="RHEA:38220"/>
    </physiologicalReaction>
</comment>
<evidence type="ECO:0000313" key="34">
    <source>
        <dbReference type="EMBL" id="CEK63060.1"/>
    </source>
</evidence>
<evidence type="ECO:0000256" key="20">
    <source>
        <dbReference type="ARBA" id="ARBA00047807"/>
    </source>
</evidence>
<dbReference type="AlphaFoldDB" id="A0A0B6Z381"/>
<evidence type="ECO:0000256" key="8">
    <source>
        <dbReference type="ARBA" id="ARBA00004477"/>
    </source>
</evidence>
<keyword evidence="11 29" id="KW-0808">Transferase</keyword>
<evidence type="ECO:0000256" key="7">
    <source>
        <dbReference type="ARBA" id="ARBA00001764"/>
    </source>
</evidence>
<feature type="transmembrane region" description="Helical" evidence="32">
    <location>
        <begin position="592"/>
        <end position="611"/>
    </location>
</feature>
<evidence type="ECO:0000256" key="25">
    <source>
        <dbReference type="ARBA" id="ARBA00048728"/>
    </source>
</evidence>
<reference evidence="33" key="1">
    <citation type="submission" date="2014-12" db="EMBL/GenBank/DDBJ databases">
        <title>Insight into the proteome of Arion vulgaris.</title>
        <authorList>
            <person name="Aradska J."/>
            <person name="Bulat T."/>
            <person name="Smidak R."/>
            <person name="Sarate P."/>
            <person name="Gangsoo J."/>
            <person name="Sialana F."/>
            <person name="Bilban M."/>
            <person name="Lubec G."/>
        </authorList>
    </citation>
    <scope>NUCLEOTIDE SEQUENCE</scope>
    <source>
        <tissue evidence="33">Skin</tissue>
    </source>
</reference>
<comment type="catalytic activity">
    <reaction evidence="24">
        <text>an acyl-CoA + a 1,2-diacyl-sn-glycerol = a triacyl-sn-glycerol + CoA</text>
        <dbReference type="Rhea" id="RHEA:10868"/>
        <dbReference type="ChEBI" id="CHEBI:17815"/>
        <dbReference type="ChEBI" id="CHEBI:57287"/>
        <dbReference type="ChEBI" id="CHEBI:58342"/>
        <dbReference type="ChEBI" id="CHEBI:64615"/>
        <dbReference type="EC" id="2.3.1.20"/>
    </reaction>
    <physiologicalReaction direction="left-to-right" evidence="24">
        <dbReference type="Rhea" id="RHEA:10869"/>
    </physiologicalReaction>
</comment>
<feature type="transmembrane region" description="Helical" evidence="32">
    <location>
        <begin position="318"/>
        <end position="343"/>
    </location>
</feature>
<comment type="similarity">
    <text evidence="10 29">Belongs to the membrane-bound acyltransferase family. Sterol o-acyltransferase subfamily.</text>
</comment>
<dbReference type="PANTHER" id="PTHR10408:SF7">
    <property type="entry name" value="DIACYLGLYCEROL O-ACYLTRANSFERASE 1"/>
    <property type="match status" value="1"/>
</dbReference>
<dbReference type="EMBL" id="HACG01016195">
    <property type="protein sequence ID" value="CEK63060.1"/>
    <property type="molecule type" value="Transcribed_RNA"/>
</dbReference>
<dbReference type="PIRSF" id="PIRSF500231">
    <property type="entry name" value="Oat_dag"/>
    <property type="match status" value="1"/>
</dbReference>
<feature type="transmembrane region" description="Helical" evidence="32">
    <location>
        <begin position="257"/>
        <end position="280"/>
    </location>
</feature>
<comment type="catalytic activity">
    <reaction evidence="21">
        <text>2,3-di-(9Z)-octadecenoyl-sn-glycerol + (9Z)-octadecenoyl-CoA = 1,2,3-tri-(9Z-octadecenoyl)-glycerol + CoA</text>
        <dbReference type="Rhea" id="RHEA:38439"/>
        <dbReference type="ChEBI" id="CHEBI:53753"/>
        <dbReference type="ChEBI" id="CHEBI:57287"/>
        <dbReference type="ChEBI" id="CHEBI:57387"/>
        <dbReference type="ChEBI" id="CHEBI:75824"/>
    </reaction>
    <physiologicalReaction direction="left-to-right" evidence="21">
        <dbReference type="Rhea" id="RHEA:38440"/>
    </physiologicalReaction>
</comment>
<dbReference type="UniPathway" id="UPA00230"/>
<evidence type="ECO:0000256" key="3">
    <source>
        <dbReference type="ARBA" id="ARBA00000895"/>
    </source>
</evidence>
<feature type="transmembrane region" description="Helical" evidence="32">
    <location>
        <begin position="562"/>
        <end position="580"/>
    </location>
</feature>
<proteinExistence type="inferred from homology"/>
<evidence type="ECO:0000256" key="10">
    <source>
        <dbReference type="ARBA" id="ARBA00009010"/>
    </source>
</evidence>
<dbReference type="InterPro" id="IPR004299">
    <property type="entry name" value="MBOAT_fam"/>
</dbReference>
<keyword evidence="15 29" id="KW-0472">Membrane</keyword>
<evidence type="ECO:0000256" key="32">
    <source>
        <dbReference type="SAM" id="Phobius"/>
    </source>
</evidence>
<evidence type="ECO:0000256" key="5">
    <source>
        <dbReference type="ARBA" id="ARBA00001313"/>
    </source>
</evidence>
<feature type="transmembrane region" description="Helical" evidence="32">
    <location>
        <begin position="419"/>
        <end position="438"/>
    </location>
</feature>
<evidence type="ECO:0000256" key="14">
    <source>
        <dbReference type="ARBA" id="ARBA00022989"/>
    </source>
</evidence>
<comment type="catalytic activity">
    <reaction evidence="3">
        <text>13-cis-retinol + hexadecanoyl-CoA = 13-cis-retinyl hexadecanoate + CoA</text>
        <dbReference type="Rhea" id="RHEA:55296"/>
        <dbReference type="ChEBI" id="CHEBI:45479"/>
        <dbReference type="ChEBI" id="CHEBI:57287"/>
        <dbReference type="ChEBI" id="CHEBI:57379"/>
        <dbReference type="ChEBI" id="CHEBI:138722"/>
    </reaction>
    <physiologicalReaction direction="left-to-right" evidence="3">
        <dbReference type="Rhea" id="RHEA:55297"/>
    </physiologicalReaction>
</comment>
<evidence type="ECO:0000256" key="4">
    <source>
        <dbReference type="ARBA" id="ARBA00001118"/>
    </source>
</evidence>
<dbReference type="Pfam" id="PF03062">
    <property type="entry name" value="MBOAT"/>
    <property type="match status" value="1"/>
</dbReference>
<comment type="catalytic activity">
    <reaction evidence="6">
        <text>1,2-di-(9Z-octadecenoyl)-sn-glycerol + hexadecanoyl-CoA = 1,2-di-(9Z)-octadecenoyl-3-hexadecanoyl-sn-glycerol + CoA</text>
        <dbReference type="Rhea" id="RHEA:38163"/>
        <dbReference type="ChEBI" id="CHEBI:52333"/>
        <dbReference type="ChEBI" id="CHEBI:57287"/>
        <dbReference type="ChEBI" id="CHEBI:57379"/>
        <dbReference type="ChEBI" id="CHEBI:75583"/>
    </reaction>
    <physiologicalReaction direction="left-to-right" evidence="6">
        <dbReference type="Rhea" id="RHEA:38164"/>
    </physiologicalReaction>
</comment>
<organism evidence="33">
    <name type="scientific">Arion vulgaris</name>
    <dbReference type="NCBI Taxonomy" id="1028688"/>
    <lineage>
        <taxon>Eukaryota</taxon>
        <taxon>Metazoa</taxon>
        <taxon>Spiralia</taxon>
        <taxon>Lophotrochozoa</taxon>
        <taxon>Mollusca</taxon>
        <taxon>Gastropoda</taxon>
        <taxon>Heterobranchia</taxon>
        <taxon>Euthyneura</taxon>
        <taxon>Panpulmonata</taxon>
        <taxon>Eupulmonata</taxon>
        <taxon>Stylommatophora</taxon>
        <taxon>Helicina</taxon>
        <taxon>Arionoidea</taxon>
        <taxon>Arionidae</taxon>
        <taxon>Arion</taxon>
    </lineage>
</organism>
<comment type="subcellular location">
    <subcellularLocation>
        <location evidence="8 29">Endoplasmic reticulum membrane</location>
        <topology evidence="8 29">Multi-pass membrane protein</topology>
    </subcellularLocation>
</comment>
<evidence type="ECO:0000256" key="27">
    <source>
        <dbReference type="ARBA" id="ARBA00049168"/>
    </source>
</evidence>
<evidence type="ECO:0000256" key="1">
    <source>
        <dbReference type="ARBA" id="ARBA00000174"/>
    </source>
</evidence>
<evidence type="ECO:0000256" key="29">
    <source>
        <dbReference type="PIRNR" id="PIRNR000439"/>
    </source>
</evidence>
<feature type="compositionally biased region" description="Basic and acidic residues" evidence="31">
    <location>
        <begin position="83"/>
        <end position="95"/>
    </location>
</feature>
<comment type="catalytic activity">
    <reaction evidence="26">
        <text>hexadecan-1-ol + hexadecanoyl-CoA = hexadecyl hexadecanoate + CoA</text>
        <dbReference type="Rhea" id="RHEA:38167"/>
        <dbReference type="ChEBI" id="CHEBI:16125"/>
        <dbReference type="ChEBI" id="CHEBI:57287"/>
        <dbReference type="ChEBI" id="CHEBI:57379"/>
        <dbReference type="ChEBI" id="CHEBI:75584"/>
    </reaction>
    <physiologicalReaction direction="left-to-right" evidence="26">
        <dbReference type="Rhea" id="RHEA:38168"/>
    </physiologicalReaction>
</comment>
<gene>
    <name evidence="33" type="primary">ORF47009</name>
    <name evidence="34" type="synonym">ORF47016</name>
</gene>
<comment type="catalytic activity">
    <reaction evidence="25">
        <text>1,2-di-(9Z-octadecenoyl)-glycerol + (9Z)-octadecenoate + H(+) = 1,2,3-tri-(9Z-octadecenoyl)-glycerol + H2O</text>
        <dbReference type="Rhea" id="RHEA:38379"/>
        <dbReference type="ChEBI" id="CHEBI:15377"/>
        <dbReference type="ChEBI" id="CHEBI:15378"/>
        <dbReference type="ChEBI" id="CHEBI:30823"/>
        <dbReference type="ChEBI" id="CHEBI:52323"/>
        <dbReference type="ChEBI" id="CHEBI:53753"/>
    </reaction>
    <physiologicalReaction direction="left-to-right" evidence="25">
        <dbReference type="Rhea" id="RHEA:38380"/>
    </physiologicalReaction>
</comment>
<comment type="catalytic activity">
    <reaction evidence="4">
        <text>hexadecane-1,2-diol + 2 hexadecanoyl-CoA = 1,2-O,O-dihexadecanoyl-1,2-hexadecanediol + 2 CoA</text>
        <dbReference type="Rhea" id="RHEA:38211"/>
        <dbReference type="ChEBI" id="CHEBI:57287"/>
        <dbReference type="ChEBI" id="CHEBI:57379"/>
        <dbReference type="ChEBI" id="CHEBI:75586"/>
        <dbReference type="ChEBI" id="CHEBI:75608"/>
    </reaction>
    <physiologicalReaction direction="left-to-right" evidence="4">
        <dbReference type="Rhea" id="RHEA:38212"/>
    </physiologicalReaction>
</comment>
<evidence type="ECO:0000313" key="33">
    <source>
        <dbReference type="EMBL" id="CEK63059.1"/>
    </source>
</evidence>
<feature type="transmembrane region" description="Helical" evidence="32">
    <location>
        <begin position="211"/>
        <end position="228"/>
    </location>
</feature>
<evidence type="ECO:0000256" key="18">
    <source>
        <dbReference type="ARBA" id="ARBA00047367"/>
    </source>
</evidence>
<comment type="catalytic activity">
    <reaction evidence="1">
        <text>hexadecane-1,2-diol + hexadecanoyl-CoA = 2-hydroxyhexadecyl hexadecanoate + CoA</text>
        <dbReference type="Rhea" id="RHEA:38171"/>
        <dbReference type="ChEBI" id="CHEBI:57287"/>
        <dbReference type="ChEBI" id="CHEBI:57379"/>
        <dbReference type="ChEBI" id="CHEBI:75586"/>
        <dbReference type="ChEBI" id="CHEBI:75587"/>
    </reaction>
    <physiologicalReaction direction="left-to-right" evidence="1">
        <dbReference type="Rhea" id="RHEA:38172"/>
    </physiologicalReaction>
</comment>
<sequence length="629" mass="72835">MVVTKLTDLVKHYSQCNNTRFRNRSNILTNTDGFVGHIPLSIAPVRKSSTSSNDSFDSDGQLCTEEHCVMDCKRTIREKTAVSETQRQSKVDGLHRTNTSHAIRNKEQLRINDSKNKAQNCDTFLKVQTHGQLCKSCGGEMQKVLSYELHDEQKTLIGYRKTLKQKLSKFVPCWLSEPEYMVHPKPREKSDQILIHNHADSLFSTSSGFTNYYGILNLCLILLVLGNARLFLENIIKYGILINLSFTKWFFREPYNWPNLLLTLSIIIYPVIALATENALSKKLISNRTGVIIYIINLTILLLLPAGVIYIFHPIIVFSLLTLGTVTICFLKLISYAHVNYWCRELATLSKHKRRSSSSGYTLQGLKTINGVSTVTKQIYPDNLNIRDLAYFLLAPTLCYELNFPRSARIRKRFLAKRLLEAVFLSWLLVALVQQWIVPALNNARQPLAEMEVFKMVERLLKLAIPNHLIWLVFFYWFFHSCLNVLAELLRFADREFYKDWWNAETVSEFWQNWNIPVHRFAARHVYKPLLRKGVPKLLAATIVFMFSAFFHEYLVSIPLRMFKVWSFFGMLMQVPNAYITGKYIRGKWGNIIMWLSLILGQPVAILAYLHDYYIVHSLPLSPFNITQP</sequence>
<evidence type="ECO:0000256" key="23">
    <source>
        <dbReference type="ARBA" id="ARBA00048614"/>
    </source>
</evidence>
<keyword evidence="13 29" id="KW-0256">Endoplasmic reticulum</keyword>
<feature type="transmembrane region" description="Helical" evidence="32">
    <location>
        <begin position="469"/>
        <end position="490"/>
    </location>
</feature>
<evidence type="ECO:0000256" key="26">
    <source>
        <dbReference type="ARBA" id="ARBA00048907"/>
    </source>
</evidence>
<dbReference type="GO" id="GO:0005789">
    <property type="term" value="C:endoplasmic reticulum membrane"/>
    <property type="evidence" value="ECO:0007669"/>
    <property type="project" value="UniProtKB-SubCell"/>
</dbReference>
<evidence type="ECO:0000256" key="30">
    <source>
        <dbReference type="PIRSR" id="PIRSR000439-1"/>
    </source>
</evidence>
<keyword evidence="12 32" id="KW-0812">Transmembrane</keyword>
<comment type="subunit">
    <text evidence="17">Homodimer or homotetramer; both forms have similar enzymatic activities.</text>
</comment>
<evidence type="ECO:0000256" key="11">
    <source>
        <dbReference type="ARBA" id="ARBA00022679"/>
    </source>
</evidence>
<comment type="catalytic activity">
    <reaction evidence="2">
        <text>all-trans-retinol + an acyl-CoA = an all-trans-retinyl ester + CoA</text>
        <dbReference type="Rhea" id="RHEA:11488"/>
        <dbReference type="ChEBI" id="CHEBI:17336"/>
        <dbReference type="ChEBI" id="CHEBI:57287"/>
        <dbReference type="ChEBI" id="CHEBI:58342"/>
        <dbReference type="ChEBI" id="CHEBI:63410"/>
        <dbReference type="EC" id="2.3.1.76"/>
    </reaction>
    <physiologicalReaction direction="left-to-right" evidence="2">
        <dbReference type="Rhea" id="RHEA:11489"/>
    </physiologicalReaction>
</comment>
<accession>A0A0B6Z381</accession>
<keyword evidence="16 29" id="KW-0012">Acyltransferase</keyword>